<dbReference type="AlphaFoldDB" id="A0A699UQS3"/>
<proteinExistence type="predicted"/>
<keyword evidence="2" id="KW-0808">Transferase</keyword>
<comment type="caution">
    <text evidence="2">The sequence shown here is derived from an EMBL/GenBank/DDBJ whole genome shotgun (WGS) entry which is preliminary data.</text>
</comment>
<keyword evidence="2" id="KW-0548">Nucleotidyltransferase</keyword>
<organism evidence="2">
    <name type="scientific">Tanacetum cinerariifolium</name>
    <name type="common">Dalmatian daisy</name>
    <name type="synonym">Chrysanthemum cinerariifolium</name>
    <dbReference type="NCBI Taxonomy" id="118510"/>
    <lineage>
        <taxon>Eukaryota</taxon>
        <taxon>Viridiplantae</taxon>
        <taxon>Streptophyta</taxon>
        <taxon>Embryophyta</taxon>
        <taxon>Tracheophyta</taxon>
        <taxon>Spermatophyta</taxon>
        <taxon>Magnoliopsida</taxon>
        <taxon>eudicotyledons</taxon>
        <taxon>Gunneridae</taxon>
        <taxon>Pentapetalae</taxon>
        <taxon>asterids</taxon>
        <taxon>campanulids</taxon>
        <taxon>Asterales</taxon>
        <taxon>Asteraceae</taxon>
        <taxon>Asteroideae</taxon>
        <taxon>Anthemideae</taxon>
        <taxon>Anthemidinae</taxon>
        <taxon>Tanacetum</taxon>
    </lineage>
</organism>
<feature type="region of interest" description="Disordered" evidence="1">
    <location>
        <begin position="1"/>
        <end position="32"/>
    </location>
</feature>
<reference evidence="2" key="1">
    <citation type="journal article" date="2019" name="Sci. Rep.">
        <title>Draft genome of Tanacetum cinerariifolium, the natural source of mosquito coil.</title>
        <authorList>
            <person name="Yamashiro T."/>
            <person name="Shiraishi A."/>
            <person name="Satake H."/>
            <person name="Nakayama K."/>
        </authorList>
    </citation>
    <scope>NUCLEOTIDE SEQUENCE</scope>
</reference>
<protein>
    <submittedName>
        <fullName evidence="2">RNA-directed DNA polymerase, eukaryota</fullName>
    </submittedName>
</protein>
<accession>A0A699UQS3</accession>
<feature type="compositionally biased region" description="Acidic residues" evidence="1">
    <location>
        <begin position="23"/>
        <end position="32"/>
    </location>
</feature>
<evidence type="ECO:0000313" key="2">
    <source>
        <dbReference type="EMBL" id="GFD24413.1"/>
    </source>
</evidence>
<dbReference type="EMBL" id="BKCJ011352286">
    <property type="protein sequence ID" value="GFD24413.1"/>
    <property type="molecule type" value="Genomic_DNA"/>
</dbReference>
<dbReference type="GO" id="GO:0003964">
    <property type="term" value="F:RNA-directed DNA polymerase activity"/>
    <property type="evidence" value="ECO:0007669"/>
    <property type="project" value="UniProtKB-KW"/>
</dbReference>
<sequence>MIHKENDCNSDGGSVIEPLNNNDNEEEFDDEYASDVKEILEDQNDNEAKNTLESLNAKVMGSSQEIPTAEHNDQVSQKGINNGGSVLGVMEDVIRVGQAMGYSMEGCVKDLAAI</sequence>
<keyword evidence="2" id="KW-0695">RNA-directed DNA polymerase</keyword>
<feature type="non-terminal residue" evidence="2">
    <location>
        <position position="114"/>
    </location>
</feature>
<name>A0A699UQS3_TANCI</name>
<gene>
    <name evidence="2" type="ORF">Tci_896382</name>
</gene>
<evidence type="ECO:0000256" key="1">
    <source>
        <dbReference type="SAM" id="MobiDB-lite"/>
    </source>
</evidence>